<protein>
    <submittedName>
        <fullName evidence="1">Uncharacterized protein</fullName>
    </submittedName>
</protein>
<evidence type="ECO:0000313" key="1">
    <source>
        <dbReference type="EnsemblMetazoa" id="GPPI028617-PA"/>
    </source>
</evidence>
<dbReference type="EnsemblMetazoa" id="GPPI028617-RA">
    <property type="protein sequence ID" value="GPPI028617-PA"/>
    <property type="gene ID" value="GPPI028617"/>
</dbReference>
<sequence length="168" mass="18866">MAGLEAIEPPTINISISGKSSSASGCSIFQKPIVSHPPGEPSLTLNFQKRAPIQYKRNHSDSLGILDVFTASGSILLHCPIYWLWKMRNEAVCCFSNTFGRVFTHSEAIKALTSTLALKHLTECLRSLTNHSQALVQELNLNFSKFSRLQEYVYSFLILSLYYDLVYM</sequence>
<proteinExistence type="predicted"/>
<dbReference type="VEuPathDB" id="VectorBase:GPPI028617"/>
<evidence type="ECO:0000313" key="2">
    <source>
        <dbReference type="Proteomes" id="UP000092460"/>
    </source>
</evidence>
<dbReference type="AlphaFoldDB" id="A0A1B0BFR8"/>
<dbReference type="Proteomes" id="UP000092460">
    <property type="component" value="Unassembled WGS sequence"/>
</dbReference>
<reference evidence="2" key="1">
    <citation type="submission" date="2015-01" db="EMBL/GenBank/DDBJ databases">
        <authorList>
            <person name="Aksoy S."/>
            <person name="Warren W."/>
            <person name="Wilson R.K."/>
        </authorList>
    </citation>
    <scope>NUCLEOTIDE SEQUENCE [LARGE SCALE GENOMIC DNA]</scope>
    <source>
        <strain evidence="2">IAEA</strain>
    </source>
</reference>
<dbReference type="EMBL" id="JXJN01013640">
    <property type="status" value="NOT_ANNOTATED_CDS"/>
    <property type="molecule type" value="Genomic_DNA"/>
</dbReference>
<organism evidence="1 2">
    <name type="scientific">Glossina palpalis gambiensis</name>
    <dbReference type="NCBI Taxonomy" id="67801"/>
    <lineage>
        <taxon>Eukaryota</taxon>
        <taxon>Metazoa</taxon>
        <taxon>Ecdysozoa</taxon>
        <taxon>Arthropoda</taxon>
        <taxon>Hexapoda</taxon>
        <taxon>Insecta</taxon>
        <taxon>Pterygota</taxon>
        <taxon>Neoptera</taxon>
        <taxon>Endopterygota</taxon>
        <taxon>Diptera</taxon>
        <taxon>Brachycera</taxon>
        <taxon>Muscomorpha</taxon>
        <taxon>Hippoboscoidea</taxon>
        <taxon>Glossinidae</taxon>
        <taxon>Glossina</taxon>
    </lineage>
</organism>
<reference evidence="1" key="2">
    <citation type="submission" date="2020-05" db="UniProtKB">
        <authorList>
            <consortium name="EnsemblMetazoa"/>
        </authorList>
    </citation>
    <scope>IDENTIFICATION</scope>
    <source>
        <strain evidence="1">IAEA</strain>
    </source>
</reference>
<name>A0A1B0BFR8_9MUSC</name>
<accession>A0A1B0BFR8</accession>
<keyword evidence="2" id="KW-1185">Reference proteome</keyword>